<dbReference type="SMART" id="SM00466">
    <property type="entry name" value="SRA"/>
    <property type="match status" value="1"/>
</dbReference>
<gene>
    <name evidence="5" type="ORF">QC762_502900</name>
</gene>
<feature type="compositionally biased region" description="Polar residues" evidence="3">
    <location>
        <begin position="83"/>
        <end position="103"/>
    </location>
</feature>
<feature type="region of interest" description="Disordered" evidence="3">
    <location>
        <begin position="1"/>
        <end position="47"/>
    </location>
</feature>
<evidence type="ECO:0000313" key="6">
    <source>
        <dbReference type="Proteomes" id="UP001323405"/>
    </source>
</evidence>
<dbReference type="Gene3D" id="2.30.280.10">
    <property type="entry name" value="SRA-YDG"/>
    <property type="match status" value="1"/>
</dbReference>
<feature type="compositionally biased region" description="Low complexity" evidence="3">
    <location>
        <begin position="240"/>
        <end position="253"/>
    </location>
</feature>
<keyword evidence="1 2" id="KW-0539">Nucleus</keyword>
<dbReference type="InterPro" id="IPR003105">
    <property type="entry name" value="SRA_YDG"/>
</dbReference>
<comment type="subcellular location">
    <subcellularLocation>
        <location evidence="2">Nucleus</location>
    </subcellularLocation>
</comment>
<feature type="region of interest" description="Disordered" evidence="3">
    <location>
        <begin position="83"/>
        <end position="117"/>
    </location>
</feature>
<dbReference type="GeneID" id="87910622"/>
<feature type="region of interest" description="Disordered" evidence="3">
    <location>
        <begin position="233"/>
        <end position="253"/>
    </location>
</feature>
<accession>A0ABR0G9U1</accession>
<dbReference type="Proteomes" id="UP001323405">
    <property type="component" value="Unassembled WGS sequence"/>
</dbReference>
<evidence type="ECO:0000256" key="3">
    <source>
        <dbReference type="SAM" id="MobiDB-lite"/>
    </source>
</evidence>
<dbReference type="Pfam" id="PF02182">
    <property type="entry name" value="SAD_SRA"/>
    <property type="match status" value="1"/>
</dbReference>
<dbReference type="InterPro" id="IPR015947">
    <property type="entry name" value="PUA-like_sf"/>
</dbReference>
<dbReference type="InterPro" id="IPR036987">
    <property type="entry name" value="SRA-YDG_sf"/>
</dbReference>
<protein>
    <recommendedName>
        <fullName evidence="4">YDG domain-containing protein</fullName>
    </recommendedName>
</protein>
<sequence>MPTPKNDRESRDHSRGGHVNSRGSTRRPQVLNAAVPSRRRVIPPIRSPRMRADLLAAAQEAQASAAENVAMEAPVTETTAVQVQTGPGVASSTSGQNEASGSPSVREPSDPDPASQQVQIWTGSLSEGVRQVTMLVTKSKPGRTDVSADQLKLYQESARAFFWWLEFDAVVRPSFTDVHHLDQVMNLVRNSTNLGIPADIKEAANAVRLRFEEDNWGQGDEGYASDVSTDVDAGQSRIVSPRSPGRASSGGNRVVGVSVIPQPPVNHPIYGKGGIMHGVVCYRSPKKGPTYKLNPAYKHEKVNAAFIGEGHLTPGDWWPFQLVALFHGAHGRSQGGIFGSASMGVYSIVISGRNNKYHEIDKDDGEVLYYSTDNMGVATISVGTQALNRSIDTRQPVRVLRGQGQTGRGWAPECGIRYDGLYRVIGKKLVPTRNGEEWFRYTLRREAGQRDLREIVGSSPTLQQRNDYLRIRDAYPGVARGVCE</sequence>
<keyword evidence="6" id="KW-1185">Reference proteome</keyword>
<evidence type="ECO:0000256" key="1">
    <source>
        <dbReference type="ARBA" id="ARBA00023242"/>
    </source>
</evidence>
<feature type="domain" description="YDG" evidence="4">
    <location>
        <begin position="307"/>
        <end position="445"/>
    </location>
</feature>
<dbReference type="EMBL" id="JAFFHA010000007">
    <property type="protein sequence ID" value="KAK4652473.1"/>
    <property type="molecule type" value="Genomic_DNA"/>
</dbReference>
<proteinExistence type="predicted"/>
<evidence type="ECO:0000259" key="4">
    <source>
        <dbReference type="PROSITE" id="PS51015"/>
    </source>
</evidence>
<name>A0ABR0G9U1_9PEZI</name>
<evidence type="ECO:0000256" key="2">
    <source>
        <dbReference type="PROSITE-ProRule" id="PRU00358"/>
    </source>
</evidence>
<dbReference type="InterPro" id="IPR045134">
    <property type="entry name" value="UHRF1/2-like"/>
</dbReference>
<dbReference type="PANTHER" id="PTHR14140">
    <property type="entry name" value="E3 UBIQUITIN-PROTEIN LIGASE UHRF-RELATED"/>
    <property type="match status" value="1"/>
</dbReference>
<evidence type="ECO:0000313" key="5">
    <source>
        <dbReference type="EMBL" id="KAK4652473.1"/>
    </source>
</evidence>
<dbReference type="PROSITE" id="PS51015">
    <property type="entry name" value="YDG"/>
    <property type="match status" value="1"/>
</dbReference>
<comment type="caution">
    <text evidence="5">The sequence shown here is derived from an EMBL/GenBank/DDBJ whole genome shotgun (WGS) entry which is preliminary data.</text>
</comment>
<dbReference type="SUPFAM" id="SSF88697">
    <property type="entry name" value="PUA domain-like"/>
    <property type="match status" value="1"/>
</dbReference>
<organism evidence="5 6">
    <name type="scientific">Podospora pseudocomata</name>
    <dbReference type="NCBI Taxonomy" id="2093779"/>
    <lineage>
        <taxon>Eukaryota</taxon>
        <taxon>Fungi</taxon>
        <taxon>Dikarya</taxon>
        <taxon>Ascomycota</taxon>
        <taxon>Pezizomycotina</taxon>
        <taxon>Sordariomycetes</taxon>
        <taxon>Sordariomycetidae</taxon>
        <taxon>Sordariales</taxon>
        <taxon>Podosporaceae</taxon>
        <taxon>Podospora</taxon>
    </lineage>
</organism>
<dbReference type="PANTHER" id="PTHR14140:SF27">
    <property type="entry name" value="OS04G0289800 PROTEIN"/>
    <property type="match status" value="1"/>
</dbReference>
<reference evidence="5 6" key="1">
    <citation type="journal article" date="2023" name="bioRxiv">
        <title>High-quality genome assemblies of four members of thePodospora anserinaspecies complex.</title>
        <authorList>
            <person name="Ament-Velasquez S.L."/>
            <person name="Vogan A.A."/>
            <person name="Wallerman O."/>
            <person name="Hartmann F."/>
            <person name="Gautier V."/>
            <person name="Silar P."/>
            <person name="Giraud T."/>
            <person name="Johannesson H."/>
        </authorList>
    </citation>
    <scope>NUCLEOTIDE SEQUENCE [LARGE SCALE GENOMIC DNA]</scope>
    <source>
        <strain evidence="5 6">CBS 415.72m</strain>
    </source>
</reference>
<feature type="compositionally biased region" description="Basic and acidic residues" evidence="3">
    <location>
        <begin position="1"/>
        <end position="15"/>
    </location>
</feature>
<dbReference type="RefSeq" id="XP_062741448.1">
    <property type="nucleotide sequence ID" value="XM_062890715.1"/>
</dbReference>